<dbReference type="PANTHER" id="PTHR37809:SF1">
    <property type="entry name" value="RIBOSOMAL PROTEIN S12 METHYLTHIOTRANSFERASE ACCESSORY FACTOR YCAO"/>
    <property type="match status" value="1"/>
</dbReference>
<reference evidence="2 3" key="1">
    <citation type="submission" date="2019-04" db="EMBL/GenBank/DDBJ databases">
        <authorList>
            <person name="Li Y."/>
            <person name="Wang J."/>
        </authorList>
    </citation>
    <scope>NUCLEOTIDE SEQUENCE [LARGE SCALE GENOMIC DNA]</scope>
    <source>
        <strain evidence="2 3">DSM 14668</strain>
    </source>
</reference>
<protein>
    <recommendedName>
        <fullName evidence="1">YcaO domain-containing protein</fullName>
    </recommendedName>
</protein>
<dbReference type="OrthoDB" id="5380721at2"/>
<feature type="domain" description="YcaO" evidence="1">
    <location>
        <begin position="68"/>
        <end position="409"/>
    </location>
</feature>
<evidence type="ECO:0000313" key="3">
    <source>
        <dbReference type="Proteomes" id="UP000309215"/>
    </source>
</evidence>
<dbReference type="PROSITE" id="PS51664">
    <property type="entry name" value="YCAO"/>
    <property type="match status" value="1"/>
</dbReference>
<evidence type="ECO:0000313" key="2">
    <source>
        <dbReference type="EMBL" id="TKD01212.1"/>
    </source>
</evidence>
<dbReference type="Proteomes" id="UP000309215">
    <property type="component" value="Unassembled WGS sequence"/>
</dbReference>
<dbReference type="PANTHER" id="PTHR37809">
    <property type="entry name" value="RIBOSOMAL PROTEIN S12 METHYLTHIOTRANSFERASE ACCESSORY FACTOR YCAO"/>
    <property type="match status" value="1"/>
</dbReference>
<keyword evidence="3" id="KW-1185">Reference proteome</keyword>
<organism evidence="2 3">
    <name type="scientific">Polyangium fumosum</name>
    <dbReference type="NCBI Taxonomy" id="889272"/>
    <lineage>
        <taxon>Bacteria</taxon>
        <taxon>Pseudomonadati</taxon>
        <taxon>Myxococcota</taxon>
        <taxon>Polyangia</taxon>
        <taxon>Polyangiales</taxon>
        <taxon>Polyangiaceae</taxon>
        <taxon>Polyangium</taxon>
    </lineage>
</organism>
<dbReference type="EMBL" id="SSMQ01000041">
    <property type="protein sequence ID" value="TKD01212.1"/>
    <property type="molecule type" value="Genomic_DNA"/>
</dbReference>
<comment type="caution">
    <text evidence="2">The sequence shown here is derived from an EMBL/GenBank/DDBJ whole genome shotgun (WGS) entry which is preliminary data.</text>
</comment>
<accession>A0A4U1J445</accession>
<dbReference type="Gene3D" id="3.30.1330.230">
    <property type="match status" value="2"/>
</dbReference>
<dbReference type="RefSeq" id="WP_136932904.1">
    <property type="nucleotide sequence ID" value="NZ_SSMQ01000041.1"/>
</dbReference>
<proteinExistence type="predicted"/>
<gene>
    <name evidence="2" type="ORF">E8A74_31930</name>
</gene>
<name>A0A4U1J445_9BACT</name>
<evidence type="ECO:0000259" key="1">
    <source>
        <dbReference type="PROSITE" id="PS51664"/>
    </source>
</evidence>
<dbReference type="InterPro" id="IPR003776">
    <property type="entry name" value="YcaO-like_dom"/>
</dbReference>
<dbReference type="Pfam" id="PF02624">
    <property type="entry name" value="YcaO"/>
    <property type="match status" value="1"/>
</dbReference>
<dbReference type="AlphaFoldDB" id="A0A4U1J445"/>
<sequence>MSTTPAAKRFRRGTHRIVPPEATLARVQGLLPIMGITRIADVTGLDTIGIPVAMAIRPNARSLSVSQGKGADRASARASALMESVEQYHAEHIDRPLRLATRNELRFSHRVADLSGLPRLAGSVFHDNLRTLWIEGQEMLHGGSMWVPYEMVHMDYTLPLPSGSGSFLMSSNGLASGNHPLEALGHALAELIERDATALFQLAGEAQKEARVDLSTVPDPLCRSLLDKYEEAGVEVAVWEVTSDIGVPVFSCVIVDREPNPQRPIGPMGGMGCHPSRAVALSRALTEAAQSRLTLITGSRDDVHCHERPEGGDLDAARRALRMLAASPPARSFEAAPDHEDETLDDDVAWLLERLAAAGLSQVITIDLTKAAFGIPVVRVIVPGLEANHDVPGYVPGLRARRRMEGRTR</sequence>
<dbReference type="NCBIfam" id="TIGR00702">
    <property type="entry name" value="YcaO-type kinase domain"/>
    <property type="match status" value="1"/>
</dbReference>